<dbReference type="Pfam" id="PF26005">
    <property type="entry name" value="rSAM_target_put"/>
    <property type="match status" value="1"/>
</dbReference>
<reference evidence="1 2" key="1">
    <citation type="submission" date="2016-10" db="EMBL/GenBank/DDBJ databases">
        <title>Draft genome sequences of four alkaliphilic bacteria belonging to the Anaerobacillus genus.</title>
        <authorList>
            <person name="Bassil N.M."/>
            <person name="Lloyd J.R."/>
        </authorList>
    </citation>
    <scope>NUCLEOTIDE SEQUENCE [LARGE SCALE GENOMIC DNA]</scope>
    <source>
        <strain evidence="1 2">DSM 15340</strain>
    </source>
</reference>
<keyword evidence="2" id="KW-1185">Reference proteome</keyword>
<dbReference type="EMBL" id="MLQQ01000054">
    <property type="protein sequence ID" value="OIJ08309.1"/>
    <property type="molecule type" value="Genomic_DNA"/>
</dbReference>
<evidence type="ECO:0000313" key="1">
    <source>
        <dbReference type="EMBL" id="OIJ08309.1"/>
    </source>
</evidence>
<evidence type="ECO:0000313" key="2">
    <source>
        <dbReference type="Proteomes" id="UP000180098"/>
    </source>
</evidence>
<protein>
    <recommendedName>
        <fullName evidence="3">CGCGG family rSAM-modified RiPP protein</fullName>
    </recommendedName>
</protein>
<dbReference type="RefSeq" id="WP_071314728.1">
    <property type="nucleotide sequence ID" value="NZ_MLQQ01000054.1"/>
</dbReference>
<dbReference type="InterPro" id="IPR023906">
    <property type="entry name" value="rSAM_target_put"/>
</dbReference>
<comment type="caution">
    <text evidence="1">The sequence shown here is derived from an EMBL/GenBank/DDBJ whole genome shotgun (WGS) entry which is preliminary data.</text>
</comment>
<evidence type="ECO:0008006" key="3">
    <source>
        <dbReference type="Google" id="ProtNLM"/>
    </source>
</evidence>
<name>A0A1S2L728_9BACI</name>
<dbReference type="Proteomes" id="UP000180098">
    <property type="component" value="Unassembled WGS sequence"/>
</dbReference>
<sequence length="87" mass="9772">MKTKSWSCALEHGEYEHDKELVFKEGLEAVAETAKGYHVNLVTPNGFGNPDHYLTPILKDKFGDKIDIKFIDQCGCGGYVLRVWIVG</sequence>
<organism evidence="1 2">
    <name type="scientific">Anaerobacillus arseniciselenatis</name>
    <dbReference type="NCBI Taxonomy" id="85682"/>
    <lineage>
        <taxon>Bacteria</taxon>
        <taxon>Bacillati</taxon>
        <taxon>Bacillota</taxon>
        <taxon>Bacilli</taxon>
        <taxon>Bacillales</taxon>
        <taxon>Bacillaceae</taxon>
        <taxon>Anaerobacillus</taxon>
    </lineage>
</organism>
<gene>
    <name evidence="1" type="ORF">BKP35_17785</name>
</gene>
<dbReference type="NCBIfam" id="TIGR03995">
    <property type="entry name" value="target_X_rSAM"/>
    <property type="match status" value="1"/>
</dbReference>
<dbReference type="AlphaFoldDB" id="A0A1S2L728"/>
<dbReference type="OrthoDB" id="2679650at2"/>
<proteinExistence type="predicted"/>
<accession>A0A1S2L728</accession>